<feature type="domain" description="O-acyltransferase WSD1 C-terminal" evidence="12">
    <location>
        <begin position="311"/>
        <end position="453"/>
    </location>
</feature>
<evidence type="ECO:0000256" key="4">
    <source>
        <dbReference type="ARBA" id="ARBA00005189"/>
    </source>
</evidence>
<accession>A0ABP0XQ68</accession>
<evidence type="ECO:0000256" key="6">
    <source>
        <dbReference type="ARBA" id="ARBA00022824"/>
    </source>
</evidence>
<keyword evidence="5" id="KW-0808">Transferase</keyword>
<comment type="similarity">
    <text evidence="8">In the N-terminal section; belongs to the long-chain O-acyltransferase family.</text>
</comment>
<evidence type="ECO:0000259" key="12">
    <source>
        <dbReference type="Pfam" id="PF06974"/>
    </source>
</evidence>
<keyword evidence="6" id="KW-0256">Endoplasmic reticulum</keyword>
<name>A0ABP0XQ68_9ROSI</name>
<protein>
    <recommendedName>
        <fullName evidence="15">Diacylglycerol O-acyltransferase</fullName>
    </recommendedName>
</protein>
<evidence type="ECO:0000256" key="5">
    <source>
        <dbReference type="ARBA" id="ARBA00022679"/>
    </source>
</evidence>
<evidence type="ECO:0000256" key="10">
    <source>
        <dbReference type="ARBA" id="ARBA00048109"/>
    </source>
</evidence>
<organism evidence="13 14">
    <name type="scientific">Citrullus colocynthis</name>
    <name type="common">colocynth</name>
    <dbReference type="NCBI Taxonomy" id="252529"/>
    <lineage>
        <taxon>Eukaryota</taxon>
        <taxon>Viridiplantae</taxon>
        <taxon>Streptophyta</taxon>
        <taxon>Embryophyta</taxon>
        <taxon>Tracheophyta</taxon>
        <taxon>Spermatophyta</taxon>
        <taxon>Magnoliopsida</taxon>
        <taxon>eudicotyledons</taxon>
        <taxon>Gunneridae</taxon>
        <taxon>Pentapetalae</taxon>
        <taxon>rosids</taxon>
        <taxon>fabids</taxon>
        <taxon>Cucurbitales</taxon>
        <taxon>Cucurbitaceae</taxon>
        <taxon>Benincaseae</taxon>
        <taxon>Citrullus</taxon>
    </lineage>
</organism>
<evidence type="ECO:0000256" key="2">
    <source>
        <dbReference type="ARBA" id="ARBA00004586"/>
    </source>
</evidence>
<evidence type="ECO:0000256" key="3">
    <source>
        <dbReference type="ARBA" id="ARBA00004771"/>
    </source>
</evidence>
<comment type="catalytic activity">
    <reaction evidence="9">
        <text>a long chain fatty alcohol + a fatty acyl-CoA = a long-chain alcohol wax ester + CoA</text>
        <dbReference type="Rhea" id="RHEA:38443"/>
        <dbReference type="ChEBI" id="CHEBI:17135"/>
        <dbReference type="ChEBI" id="CHEBI:57287"/>
        <dbReference type="ChEBI" id="CHEBI:77636"/>
        <dbReference type="ChEBI" id="CHEBI:235323"/>
        <dbReference type="EC" id="2.3.1.75"/>
    </reaction>
</comment>
<gene>
    <name evidence="13" type="ORF">CITCOLO1_LOCUS1133</name>
</gene>
<comment type="catalytic activity">
    <reaction evidence="10">
        <text>an acyl-CoA + a 1,2-diacyl-sn-glycerol = a triacyl-sn-glycerol + CoA</text>
        <dbReference type="Rhea" id="RHEA:10868"/>
        <dbReference type="ChEBI" id="CHEBI:17815"/>
        <dbReference type="ChEBI" id="CHEBI:57287"/>
        <dbReference type="ChEBI" id="CHEBI:58342"/>
        <dbReference type="ChEBI" id="CHEBI:64615"/>
        <dbReference type="EC" id="2.3.1.20"/>
    </reaction>
</comment>
<evidence type="ECO:0000313" key="13">
    <source>
        <dbReference type="EMBL" id="CAK9309551.1"/>
    </source>
</evidence>
<dbReference type="Proteomes" id="UP001642487">
    <property type="component" value="Chromosome 1"/>
</dbReference>
<evidence type="ECO:0000259" key="11">
    <source>
        <dbReference type="Pfam" id="PF03007"/>
    </source>
</evidence>
<dbReference type="PANTHER" id="PTHR31650:SF34">
    <property type="entry name" value="O-ACYLTRANSFERASE WSD1-LIKE ISOFORM X1"/>
    <property type="match status" value="1"/>
</dbReference>
<reference evidence="13 14" key="1">
    <citation type="submission" date="2024-03" db="EMBL/GenBank/DDBJ databases">
        <authorList>
            <person name="Gkanogiannis A."/>
            <person name="Becerra Lopez-Lavalle L."/>
        </authorList>
    </citation>
    <scope>NUCLEOTIDE SEQUENCE [LARGE SCALE GENOMIC DNA]</scope>
</reference>
<comment type="pathway">
    <text evidence="3">Glycerolipid metabolism; triacylglycerol biosynthesis.</text>
</comment>
<evidence type="ECO:0000256" key="1">
    <source>
        <dbReference type="ARBA" id="ARBA00004162"/>
    </source>
</evidence>
<feature type="domain" description="O-acyltransferase WSD1-like N-terminal" evidence="11">
    <location>
        <begin position="75"/>
        <end position="258"/>
    </location>
</feature>
<evidence type="ECO:0008006" key="15">
    <source>
        <dbReference type="Google" id="ProtNLM"/>
    </source>
</evidence>
<keyword evidence="7" id="KW-0012">Acyltransferase</keyword>
<keyword evidence="14" id="KW-1185">Reference proteome</keyword>
<dbReference type="EMBL" id="OZ021735">
    <property type="protein sequence ID" value="CAK9309551.1"/>
    <property type="molecule type" value="Genomic_DNA"/>
</dbReference>
<evidence type="ECO:0000313" key="14">
    <source>
        <dbReference type="Proteomes" id="UP001642487"/>
    </source>
</evidence>
<dbReference type="PANTHER" id="PTHR31650">
    <property type="entry name" value="O-ACYLTRANSFERASE (WSD1-LIKE) FAMILY PROTEIN"/>
    <property type="match status" value="1"/>
</dbReference>
<dbReference type="Pfam" id="PF06974">
    <property type="entry name" value="WS_DGAT_C"/>
    <property type="match status" value="1"/>
</dbReference>
<comment type="subcellular location">
    <subcellularLocation>
        <location evidence="1">Cell membrane</location>
        <topology evidence="1">Single-pass membrane protein</topology>
    </subcellularLocation>
    <subcellularLocation>
        <location evidence="2">Endoplasmic reticulum membrane</location>
    </subcellularLocation>
</comment>
<comment type="pathway">
    <text evidence="4">Lipid metabolism.</text>
</comment>
<dbReference type="InterPro" id="IPR045034">
    <property type="entry name" value="O-acyltransferase_WSD1-like"/>
</dbReference>
<sequence length="462" mass="51863">MASISSMDSSLLQQPLSPIAEYLSSPMLSLSILAILEFQVPIHTLDLVSNLRRLFLPINPRFSSILVTNEKGEKKWERVSVEVEEHVKDPIFPSGLTTELYKAYFDEYLTKISMEKLQPDKPLWEAHLFKYQTSPSVAGTMVLKLHHSLGDGYSLMGVVLSCLHTASDPNVPLTFPSRRQRGYNNGVVKSLTRIVSAVCRTTSDLGWSILRGIDEKTPIRSGLEGLELMPMNTFTVSFSLNDIKQIKTKLKVTVNDVITGIIFMGLRLYMEEMEKNSGEVAATTLTIVNTRMIGSYQPATEMAKPESKGLWGNQLSYLEIMIPKMTNTNPLEFVMAAHRSINNKRTSFTLHVVAHLLNLLRKLRGHQEVAKFLHNLLKNTTTVISNVIGPFQQMALENHPISGLYFTIVGIPQSVTITVFSYMGNLRVAFRTEKDFIDAQKLNSCMEDAFHRISKAANEIPV</sequence>
<dbReference type="InterPro" id="IPR004255">
    <property type="entry name" value="O-acyltransferase_WSD1_N"/>
</dbReference>
<evidence type="ECO:0000256" key="8">
    <source>
        <dbReference type="ARBA" id="ARBA00024360"/>
    </source>
</evidence>
<dbReference type="InterPro" id="IPR009721">
    <property type="entry name" value="O-acyltransferase_WSD1_C"/>
</dbReference>
<evidence type="ECO:0000256" key="9">
    <source>
        <dbReference type="ARBA" id="ARBA00047604"/>
    </source>
</evidence>
<proteinExistence type="inferred from homology"/>
<dbReference type="Pfam" id="PF03007">
    <property type="entry name" value="WS_DGAT_cat"/>
    <property type="match status" value="1"/>
</dbReference>
<evidence type="ECO:0000256" key="7">
    <source>
        <dbReference type="ARBA" id="ARBA00023315"/>
    </source>
</evidence>